<feature type="compositionally biased region" description="Basic and acidic residues" evidence="4">
    <location>
        <begin position="790"/>
        <end position="815"/>
    </location>
</feature>
<evidence type="ECO:0000313" key="6">
    <source>
        <dbReference type="EMBL" id="CAK8677484.1"/>
    </source>
</evidence>
<accession>A0ABP0FCT2</accession>
<feature type="region of interest" description="Disordered" evidence="4">
    <location>
        <begin position="790"/>
        <end position="821"/>
    </location>
</feature>
<dbReference type="Pfam" id="PF02263">
    <property type="entry name" value="GBP"/>
    <property type="match status" value="1"/>
</dbReference>
<gene>
    <name evidence="6" type="ORF">CVLEPA_LOCUS6863</name>
</gene>
<dbReference type="EMBL" id="CAWYQH010000046">
    <property type="protein sequence ID" value="CAK8677484.1"/>
    <property type="molecule type" value="Genomic_DNA"/>
</dbReference>
<proteinExistence type="inferred from homology"/>
<reference evidence="6 7" key="1">
    <citation type="submission" date="2024-02" db="EMBL/GenBank/DDBJ databases">
        <authorList>
            <person name="Daric V."/>
            <person name="Darras S."/>
        </authorList>
    </citation>
    <scope>NUCLEOTIDE SEQUENCE [LARGE SCALE GENOMIC DNA]</scope>
</reference>
<comment type="caution">
    <text evidence="6">The sequence shown here is derived from an EMBL/GenBank/DDBJ whole genome shotgun (WGS) entry which is preliminary data.</text>
</comment>
<keyword evidence="1" id="KW-0547">Nucleotide-binding</keyword>
<comment type="similarity">
    <text evidence="3">Belongs to the TRAFAC class dynamin-like GTPase superfamily. GB1/RHD3 GTPase family.</text>
</comment>
<protein>
    <recommendedName>
        <fullName evidence="5">GB1/RHD3-type G domain-containing protein</fullName>
    </recommendedName>
</protein>
<keyword evidence="2" id="KW-0342">GTP-binding</keyword>
<evidence type="ECO:0000259" key="5">
    <source>
        <dbReference type="PROSITE" id="PS51715"/>
    </source>
</evidence>
<organism evidence="6 7">
    <name type="scientific">Clavelina lepadiformis</name>
    <name type="common">Light-bulb sea squirt</name>
    <name type="synonym">Ascidia lepadiformis</name>
    <dbReference type="NCBI Taxonomy" id="159417"/>
    <lineage>
        <taxon>Eukaryota</taxon>
        <taxon>Metazoa</taxon>
        <taxon>Chordata</taxon>
        <taxon>Tunicata</taxon>
        <taxon>Ascidiacea</taxon>
        <taxon>Aplousobranchia</taxon>
        <taxon>Clavelinidae</taxon>
        <taxon>Clavelina</taxon>
    </lineage>
</organism>
<dbReference type="InterPro" id="IPR015894">
    <property type="entry name" value="Guanylate-bd_N"/>
</dbReference>
<name>A0ABP0FCT2_CLALP</name>
<dbReference type="PROSITE" id="PS51715">
    <property type="entry name" value="G_GB1_RHD3"/>
    <property type="match status" value="1"/>
</dbReference>
<sequence length="821" mass="95737">MMAQAVQIFCIKKGKLEFHHNAFEEVFSQKNVSNTPIAIYSIAGKLRQGKSFLLNLFLKYLNEKKCPEWLSKSEEKIIENFDTRYGEDPCTDGIWILNKPFFLTTEEEKKVAVFLMDTQGTFEPGSTIQGTSIIFALSLLISSFQMYNIKSKVDQSDFDHLEIFIDYARMAQRTSQSHSVAVEPFQSLMFLIRDWIYDEGGLEKGKEKLDKWLNPCHSEIQDQGSIPIQSKFRDFFADLSCFLMPEPGKKVIIRKDKTLLKLEDLELKFRDKLDELVKYLFDKNIVAKKVNGEIITGEVLLKYFAACEDVFQNVNLKNANSVAQAGAEVAMVVTLNNKLTEWQEEWQAYRGKYINQQKLDELHATISKKILDKFDALPKLGDDDFIAKSTQKLIDAMTEKFNTVKTFNNLQKENAKKHLVSIISSASKKLQEMYYEKSGRTCFQEESNFKKVIATCKNEAVIYYNEQAKEFDEELVENNQPTFESNLDNSIQEIHMHNFQLKEELMIELREKMTSAMQHYQAQMEKVEVYSLLPFAYENKHKAARNGSFDMFNGIRKGENTQMWKECYKELEQYILQQRDYAERRRKSFLDADKTIHDLMKKGMDYFKDCLNDECGMDCVDLSKIQRYSKQARINTTVYLQSLQTMENVPPMHVKSCVDKLGDVLDVEVESKKNEVALRKSKMREDLRKKTNEIAEKYRTTLKSQLSKDQDANLNYDDIKQQFVTKALNELGACESQGFEEEHQAIKSDLHNRVTNDFNWVIISHRQTVALETQKKLAKEEKLAREKLERHLRAMEEQTEQERAARQKAEREKKSRFCPIL</sequence>
<dbReference type="PANTHER" id="PTHR10751">
    <property type="entry name" value="GUANYLATE BINDING PROTEIN"/>
    <property type="match status" value="1"/>
</dbReference>
<feature type="domain" description="GB1/RHD3-type G" evidence="5">
    <location>
        <begin position="34"/>
        <end position="285"/>
    </location>
</feature>
<dbReference type="Gene3D" id="3.40.50.300">
    <property type="entry name" value="P-loop containing nucleotide triphosphate hydrolases"/>
    <property type="match status" value="1"/>
</dbReference>
<dbReference type="Proteomes" id="UP001642483">
    <property type="component" value="Unassembled WGS sequence"/>
</dbReference>
<evidence type="ECO:0000313" key="7">
    <source>
        <dbReference type="Proteomes" id="UP001642483"/>
    </source>
</evidence>
<evidence type="ECO:0000256" key="4">
    <source>
        <dbReference type="SAM" id="MobiDB-lite"/>
    </source>
</evidence>
<dbReference type="Gene3D" id="1.20.58.420">
    <property type="entry name" value="AHSP"/>
    <property type="match status" value="1"/>
</dbReference>
<evidence type="ECO:0000256" key="1">
    <source>
        <dbReference type="ARBA" id="ARBA00022741"/>
    </source>
</evidence>
<dbReference type="InterPro" id="IPR030386">
    <property type="entry name" value="G_GB1_RHD3_dom"/>
</dbReference>
<dbReference type="SUPFAM" id="SSF52540">
    <property type="entry name" value="P-loop containing nucleoside triphosphate hydrolases"/>
    <property type="match status" value="1"/>
</dbReference>
<evidence type="ECO:0000256" key="2">
    <source>
        <dbReference type="ARBA" id="ARBA00023134"/>
    </source>
</evidence>
<evidence type="ECO:0000256" key="3">
    <source>
        <dbReference type="PROSITE-ProRule" id="PRU01052"/>
    </source>
</evidence>
<keyword evidence="7" id="KW-1185">Reference proteome</keyword>
<dbReference type="InterPro" id="IPR027417">
    <property type="entry name" value="P-loop_NTPase"/>
</dbReference>